<keyword evidence="3" id="KW-1185">Reference proteome</keyword>
<organism evidence="2 3">
    <name type="scientific">Aspergillus ruber (strain CBS 135680)</name>
    <dbReference type="NCBI Taxonomy" id="1388766"/>
    <lineage>
        <taxon>Eukaryota</taxon>
        <taxon>Fungi</taxon>
        <taxon>Dikarya</taxon>
        <taxon>Ascomycota</taxon>
        <taxon>Pezizomycotina</taxon>
        <taxon>Eurotiomycetes</taxon>
        <taxon>Eurotiomycetidae</taxon>
        <taxon>Eurotiales</taxon>
        <taxon>Aspergillaceae</taxon>
        <taxon>Aspergillus</taxon>
        <taxon>Aspergillus subgen. Aspergillus</taxon>
    </lineage>
</organism>
<name>A0A017SJS6_ASPRC</name>
<dbReference type="Proteomes" id="UP000019804">
    <property type="component" value="Unassembled WGS sequence"/>
</dbReference>
<evidence type="ECO:0000313" key="3">
    <source>
        <dbReference type="Proteomes" id="UP000019804"/>
    </source>
</evidence>
<dbReference type="GO" id="GO:0004806">
    <property type="term" value="F:triacylglycerol lipase activity"/>
    <property type="evidence" value="ECO:0007669"/>
    <property type="project" value="UniProtKB-UniRule"/>
</dbReference>
<evidence type="ECO:0000256" key="1">
    <source>
        <dbReference type="PIRNR" id="PIRNR029171"/>
    </source>
</evidence>
<reference evidence="3" key="1">
    <citation type="journal article" date="2014" name="Nat. Commun.">
        <title>Genomic adaptations of the halophilic Dead Sea filamentous fungus Eurotium rubrum.</title>
        <authorList>
            <person name="Kis-Papo T."/>
            <person name="Weig A.R."/>
            <person name="Riley R."/>
            <person name="Persoh D."/>
            <person name="Salamov A."/>
            <person name="Sun H."/>
            <person name="Lipzen A."/>
            <person name="Wasser S.P."/>
            <person name="Rambold G."/>
            <person name="Grigoriev I.V."/>
            <person name="Nevo E."/>
        </authorList>
    </citation>
    <scope>NUCLEOTIDE SEQUENCE [LARGE SCALE GENOMIC DNA]</scope>
    <source>
        <strain evidence="3">CBS 135680</strain>
    </source>
</reference>
<protein>
    <recommendedName>
        <fullName evidence="4">Alpha/Beta hydrolase protein</fullName>
    </recommendedName>
</protein>
<feature type="chain" id="PRO_5013434957" description="Alpha/Beta hydrolase protein" evidence="1">
    <location>
        <begin position="17"/>
        <end position="454"/>
    </location>
</feature>
<keyword evidence="1" id="KW-0732">Signal</keyword>
<evidence type="ECO:0008006" key="4">
    <source>
        <dbReference type="Google" id="ProtNLM"/>
    </source>
</evidence>
<dbReference type="EMBL" id="KK088416">
    <property type="protein sequence ID" value="EYE97182.1"/>
    <property type="molecule type" value="Genomic_DNA"/>
</dbReference>
<dbReference type="STRING" id="1388766.A0A017SJS6"/>
<dbReference type="GeneID" id="63701971"/>
<evidence type="ECO:0000313" key="2">
    <source>
        <dbReference type="EMBL" id="EYE97182.1"/>
    </source>
</evidence>
<feature type="signal peptide" evidence="1">
    <location>
        <begin position="1"/>
        <end position="16"/>
    </location>
</feature>
<dbReference type="RefSeq" id="XP_040640870.1">
    <property type="nucleotide sequence ID" value="XM_040786847.1"/>
</dbReference>
<dbReference type="SUPFAM" id="SSF53474">
    <property type="entry name" value="alpha/beta-Hydrolases"/>
    <property type="match status" value="1"/>
</dbReference>
<accession>A0A017SJS6</accession>
<proteinExistence type="inferred from homology"/>
<dbReference type="PANTHER" id="PTHR34853:SF1">
    <property type="entry name" value="LIPASE 5"/>
    <property type="match status" value="1"/>
</dbReference>
<dbReference type="Gene3D" id="3.40.50.1820">
    <property type="entry name" value="alpha/beta hydrolase"/>
    <property type="match status" value="2"/>
</dbReference>
<gene>
    <name evidence="2" type="ORF">EURHEDRAFT_521660</name>
</gene>
<dbReference type="InterPro" id="IPR029058">
    <property type="entry name" value="AB_hydrolase_fold"/>
</dbReference>
<dbReference type="OrthoDB" id="5382058at2759"/>
<dbReference type="GO" id="GO:0016042">
    <property type="term" value="P:lipid catabolic process"/>
    <property type="evidence" value="ECO:0007669"/>
    <property type="project" value="UniProtKB-UniRule"/>
</dbReference>
<comment type="similarity">
    <text evidence="1">Belongs to the AB hydrolase superfamily. Lipase family.</text>
</comment>
<sequence>MLPLAVLFFTAATVYAGTLNQASNFPVSPEVAAQYDCGRTCQRYLNQTNAMDLEDFDIPFDFDFYATANNFSGSKPGDVLKLFPVGPKLMQVPGGIATYKFQYTSVDLDNSIVPATAFIAFPFVRQSDPFKLVAFAHGTSGVFRGCAPSTSSNLYDYHTWIPLLFAGYAVVGTDYAGLGNNYTSHKYISASANANDLYWSAIAAKKAFPHDLSENWVSIGHSQGGGASWKLSEHELVQTDESGYLGGVAIAPNTHIYEALLEAFKLLQGPAGEELQDYGSASYLPSLYFALRAVYPRYTAPFLSDIAKKRIELGEVAKLCATALPAVLHDLNSSQLFSNLDLTGISTVKQFQKLNAPAQGEKTSRPLLVILGANDTTVFPSITTKAYKQSCKAGNAVHLSTYPGLEHSPVFGASAPEWLKFIDKLFHGRGLYNCSMKTASPFDAHHASNPVEIG</sequence>
<dbReference type="PANTHER" id="PTHR34853">
    <property type="match status" value="1"/>
</dbReference>
<dbReference type="InterPro" id="IPR005152">
    <property type="entry name" value="Lipase_secreted"/>
</dbReference>
<dbReference type="AlphaFoldDB" id="A0A017SJS6"/>
<dbReference type="PIRSF" id="PIRSF029171">
    <property type="entry name" value="Esterase_LipA"/>
    <property type="match status" value="1"/>
</dbReference>
<dbReference type="HOGENOM" id="CLU_029538_1_0_1"/>